<dbReference type="AlphaFoldDB" id="A0A179UNK7"/>
<evidence type="ECO:0000256" key="2">
    <source>
        <dbReference type="SAM" id="Phobius"/>
    </source>
</evidence>
<evidence type="ECO:0000313" key="4">
    <source>
        <dbReference type="Proteomes" id="UP000002038"/>
    </source>
</evidence>
<dbReference type="GeneID" id="8504614"/>
<gene>
    <name evidence="3" type="ORF">BDBG_05036</name>
</gene>
<reference evidence="4" key="1">
    <citation type="journal article" date="2015" name="PLoS Genet.">
        <title>The dynamic genome and transcriptome of the human fungal pathogen Blastomyces and close relative Emmonsia.</title>
        <authorList>
            <person name="Munoz J.F."/>
            <person name="Gauthier G.M."/>
            <person name="Desjardins C.A."/>
            <person name="Gallo J.E."/>
            <person name="Holder J."/>
            <person name="Sullivan T.D."/>
            <person name="Marty A.J."/>
            <person name="Carmen J.C."/>
            <person name="Chen Z."/>
            <person name="Ding L."/>
            <person name="Gujja S."/>
            <person name="Magrini V."/>
            <person name="Misas E."/>
            <person name="Mitreva M."/>
            <person name="Priest M."/>
            <person name="Saif S."/>
            <person name="Whiston E.A."/>
            <person name="Young S."/>
            <person name="Zeng Q."/>
            <person name="Goldman W.E."/>
            <person name="Mardis E.R."/>
            <person name="Taylor J.W."/>
            <person name="McEwen J.G."/>
            <person name="Clay O.K."/>
            <person name="Klein B.S."/>
            <person name="Cuomo C.A."/>
        </authorList>
    </citation>
    <scope>NUCLEOTIDE SEQUENCE [LARGE SCALE GENOMIC DNA]</scope>
    <source>
        <strain evidence="4">SLH14081</strain>
    </source>
</reference>
<keyword evidence="2" id="KW-0812">Transmembrane</keyword>
<name>A0A179UNK7_BLAGS</name>
<feature type="transmembrane region" description="Helical" evidence="2">
    <location>
        <begin position="12"/>
        <end position="35"/>
    </location>
</feature>
<sequence length="124" mass="13371">MSKELFSSGGVAIIALRLAPLIPLAAVMAVFRCFAMIPSTSKSKRGKRELISQPNNGYGRRYSPSEMNTMVLKKIDSQTQGQEEQKKGECGFVFRKTTVSGGLSNVPVIKGQGQPHIAGNNNVS</sequence>
<keyword evidence="2" id="KW-1133">Transmembrane helix</keyword>
<proteinExistence type="predicted"/>
<dbReference type="VEuPathDB" id="FungiDB:BDBG_05036"/>
<dbReference type="EMBL" id="GG657455">
    <property type="protein sequence ID" value="OAT08809.1"/>
    <property type="molecule type" value="Genomic_DNA"/>
</dbReference>
<keyword evidence="4" id="KW-1185">Reference proteome</keyword>
<keyword evidence="2" id="KW-0472">Membrane</keyword>
<dbReference type="RefSeq" id="XP_031578481.1">
    <property type="nucleotide sequence ID" value="XM_031721956.1"/>
</dbReference>
<feature type="region of interest" description="Disordered" evidence="1">
    <location>
        <begin position="41"/>
        <end position="63"/>
    </location>
</feature>
<organism evidence="3 4">
    <name type="scientific">Blastomyces gilchristii (strain SLH14081)</name>
    <name type="common">Blastomyces dermatitidis</name>
    <dbReference type="NCBI Taxonomy" id="559298"/>
    <lineage>
        <taxon>Eukaryota</taxon>
        <taxon>Fungi</taxon>
        <taxon>Dikarya</taxon>
        <taxon>Ascomycota</taxon>
        <taxon>Pezizomycotina</taxon>
        <taxon>Eurotiomycetes</taxon>
        <taxon>Eurotiomycetidae</taxon>
        <taxon>Onygenales</taxon>
        <taxon>Ajellomycetaceae</taxon>
        <taxon>Blastomyces</taxon>
    </lineage>
</organism>
<dbReference type="KEGG" id="bgh:BDBG_05036"/>
<evidence type="ECO:0000256" key="1">
    <source>
        <dbReference type="SAM" id="MobiDB-lite"/>
    </source>
</evidence>
<accession>A0A179UNK7</accession>
<evidence type="ECO:0000313" key="3">
    <source>
        <dbReference type="EMBL" id="OAT08809.1"/>
    </source>
</evidence>
<protein>
    <submittedName>
        <fullName evidence="3">Uncharacterized protein</fullName>
    </submittedName>
</protein>
<dbReference type="Proteomes" id="UP000002038">
    <property type="component" value="Unassembled WGS sequence"/>
</dbReference>